<sequence>MALNANNQLDLLHDLLSLHAEECCGSASECEQISRLIRSLQQQPSIQNSDLVQIVDVIDQYGTLGATSNNLDDHIYKHQPEIEQWLQVIKDSNH</sequence>
<dbReference type="OrthoDB" id="2968867at2"/>
<protein>
    <submittedName>
        <fullName evidence="1">YtzH-like protein</fullName>
    </submittedName>
</protein>
<organism evidence="1 2">
    <name type="scientific">Gracilibacillus orientalis</name>
    <dbReference type="NCBI Taxonomy" id="334253"/>
    <lineage>
        <taxon>Bacteria</taxon>
        <taxon>Bacillati</taxon>
        <taxon>Bacillota</taxon>
        <taxon>Bacilli</taxon>
        <taxon>Bacillales</taxon>
        <taxon>Bacillaceae</taxon>
        <taxon>Gracilibacillus</taxon>
    </lineage>
</organism>
<dbReference type="Pfam" id="PF14165">
    <property type="entry name" value="YtzH"/>
    <property type="match status" value="1"/>
</dbReference>
<keyword evidence="2" id="KW-1185">Reference proteome</keyword>
<evidence type="ECO:0000313" key="1">
    <source>
        <dbReference type="EMBL" id="SFM09412.1"/>
    </source>
</evidence>
<evidence type="ECO:0000313" key="2">
    <source>
        <dbReference type="Proteomes" id="UP000198565"/>
    </source>
</evidence>
<dbReference type="InterPro" id="IPR025547">
    <property type="entry name" value="YtzH"/>
</dbReference>
<accession>A0A1I4N1F7</accession>
<dbReference type="RefSeq" id="WP_091484325.1">
    <property type="nucleotide sequence ID" value="NZ_FOTR01000007.1"/>
</dbReference>
<dbReference type="AlphaFoldDB" id="A0A1I4N1F7"/>
<name>A0A1I4N1F7_9BACI</name>
<proteinExistence type="predicted"/>
<dbReference type="EMBL" id="FOTR01000007">
    <property type="protein sequence ID" value="SFM09412.1"/>
    <property type="molecule type" value="Genomic_DNA"/>
</dbReference>
<dbReference type="Proteomes" id="UP000198565">
    <property type="component" value="Unassembled WGS sequence"/>
</dbReference>
<gene>
    <name evidence="1" type="ORF">SAMN04487943_107259</name>
</gene>
<reference evidence="2" key="1">
    <citation type="submission" date="2016-10" db="EMBL/GenBank/DDBJ databases">
        <authorList>
            <person name="Varghese N."/>
            <person name="Submissions S."/>
        </authorList>
    </citation>
    <scope>NUCLEOTIDE SEQUENCE [LARGE SCALE GENOMIC DNA]</scope>
    <source>
        <strain evidence="2">CGMCC 1.4250</strain>
    </source>
</reference>